<dbReference type="GO" id="GO:0004497">
    <property type="term" value="F:monooxygenase activity"/>
    <property type="evidence" value="ECO:0007669"/>
    <property type="project" value="UniProtKB-KW"/>
</dbReference>
<keyword evidence="3" id="KW-1185">Reference proteome</keyword>
<dbReference type="PROSITE" id="PS51725">
    <property type="entry name" value="ABM"/>
    <property type="match status" value="1"/>
</dbReference>
<reference evidence="2 3" key="2">
    <citation type="journal article" date="2010" name="Stand. Genomic Sci.">
        <title>Complete genome sequence of Nakamurella multipartita type strain (Y-104).</title>
        <authorList>
            <person name="Tice H."/>
            <person name="Mayilraj S."/>
            <person name="Sims D."/>
            <person name="Lapidus A."/>
            <person name="Nolan M."/>
            <person name="Lucas S."/>
            <person name="Glavina Del Rio T."/>
            <person name="Copeland A."/>
            <person name="Cheng J.F."/>
            <person name="Meincke L."/>
            <person name="Bruce D."/>
            <person name="Goodwin L."/>
            <person name="Pitluck S."/>
            <person name="Ivanova N."/>
            <person name="Mavromatis K."/>
            <person name="Ovchinnikova G."/>
            <person name="Pati A."/>
            <person name="Chen A."/>
            <person name="Palaniappan K."/>
            <person name="Land M."/>
            <person name="Hauser L."/>
            <person name="Chang Y.J."/>
            <person name="Jeffries C.D."/>
            <person name="Detter J.C."/>
            <person name="Brettin T."/>
            <person name="Rohde M."/>
            <person name="Goker M."/>
            <person name="Bristow J."/>
            <person name="Eisen J.A."/>
            <person name="Markowitz V."/>
            <person name="Hugenholtz P."/>
            <person name="Kyrpides N.C."/>
            <person name="Klenk H.P."/>
            <person name="Chen F."/>
        </authorList>
    </citation>
    <scope>NUCLEOTIDE SEQUENCE [LARGE SCALE GENOMIC DNA]</scope>
    <source>
        <strain evidence="3">ATCC 700099 / DSM 44233 / CIP 104796 / JCM 9543 / NBRC 105858 / Y-104</strain>
    </source>
</reference>
<dbReference type="Proteomes" id="UP000002218">
    <property type="component" value="Chromosome"/>
</dbReference>
<dbReference type="SUPFAM" id="SSF54909">
    <property type="entry name" value="Dimeric alpha+beta barrel"/>
    <property type="match status" value="1"/>
</dbReference>
<accession>C8XJD5</accession>
<dbReference type="OrthoDB" id="287932at2"/>
<dbReference type="STRING" id="479431.Namu_2223"/>
<dbReference type="HOGENOM" id="CLU_131496_13_2_11"/>
<reference evidence="3" key="1">
    <citation type="submission" date="2009-09" db="EMBL/GenBank/DDBJ databases">
        <title>The complete genome of Nakamurella multipartita DSM 44233.</title>
        <authorList>
            <consortium name="US DOE Joint Genome Institute (JGI-PGF)"/>
            <person name="Lucas S."/>
            <person name="Copeland A."/>
            <person name="Lapidus A."/>
            <person name="Glavina del Rio T."/>
            <person name="Dalin E."/>
            <person name="Tice H."/>
            <person name="Bruce D."/>
            <person name="Goodwin L."/>
            <person name="Pitluck S."/>
            <person name="Kyrpides N."/>
            <person name="Mavromatis K."/>
            <person name="Ivanova N."/>
            <person name="Ovchinnikova G."/>
            <person name="Sims D."/>
            <person name="Meincke L."/>
            <person name="Brettin T."/>
            <person name="Detter J.C."/>
            <person name="Han C."/>
            <person name="Larimer F."/>
            <person name="Land M."/>
            <person name="Hauser L."/>
            <person name="Markowitz V."/>
            <person name="Cheng J.-F."/>
            <person name="Hugenholtz P."/>
            <person name="Woyke T."/>
            <person name="Wu D."/>
            <person name="Klenk H.-P."/>
            <person name="Eisen J.A."/>
        </authorList>
    </citation>
    <scope>NUCLEOTIDE SEQUENCE [LARGE SCALE GENOMIC DNA]</scope>
    <source>
        <strain evidence="3">ATCC 700099 / DSM 44233 / CIP 104796 / JCM 9543 / NBRC 105858 / Y-104</strain>
    </source>
</reference>
<dbReference type="RefSeq" id="WP_015747492.1">
    <property type="nucleotide sequence ID" value="NC_013235.1"/>
</dbReference>
<dbReference type="Pfam" id="PF03992">
    <property type="entry name" value="ABM"/>
    <property type="match status" value="1"/>
</dbReference>
<evidence type="ECO:0000313" key="3">
    <source>
        <dbReference type="Proteomes" id="UP000002218"/>
    </source>
</evidence>
<name>C8XJD5_NAKMY</name>
<evidence type="ECO:0000259" key="1">
    <source>
        <dbReference type="PROSITE" id="PS51725"/>
    </source>
</evidence>
<organism evidence="2 3">
    <name type="scientific">Nakamurella multipartita (strain ATCC 700099 / DSM 44233 / CIP 104796 / JCM 9543 / NBRC 105858 / Y-104)</name>
    <name type="common">Microsphaera multipartita</name>
    <dbReference type="NCBI Taxonomy" id="479431"/>
    <lineage>
        <taxon>Bacteria</taxon>
        <taxon>Bacillati</taxon>
        <taxon>Actinomycetota</taxon>
        <taxon>Actinomycetes</taxon>
        <taxon>Nakamurellales</taxon>
        <taxon>Nakamurellaceae</taxon>
        <taxon>Nakamurella</taxon>
    </lineage>
</organism>
<sequence length="92" mass="9771">MVIVAGHLIVDPAGRTQYLAGCTDAVRAARAAPGCLDFALGADLLDPARVNVFERWTSPAALAAFRGQGPSEGQLDEIRRFSIDEFVVGRDA</sequence>
<protein>
    <submittedName>
        <fullName evidence="2">Antibiotic biosynthesis monooxygenase</fullName>
    </submittedName>
</protein>
<keyword evidence="2" id="KW-0503">Monooxygenase</keyword>
<dbReference type="InParanoid" id="C8XJD5"/>
<dbReference type="AlphaFoldDB" id="C8XJD5"/>
<keyword evidence="2" id="KW-0560">Oxidoreductase</keyword>
<dbReference type="KEGG" id="nml:Namu_2223"/>
<dbReference type="InterPro" id="IPR011008">
    <property type="entry name" value="Dimeric_a/b-barrel"/>
</dbReference>
<dbReference type="EMBL" id="CP001737">
    <property type="protein sequence ID" value="ACV78600.1"/>
    <property type="molecule type" value="Genomic_DNA"/>
</dbReference>
<feature type="domain" description="ABM" evidence="1">
    <location>
        <begin position="2"/>
        <end position="91"/>
    </location>
</feature>
<evidence type="ECO:0000313" key="2">
    <source>
        <dbReference type="EMBL" id="ACV78600.1"/>
    </source>
</evidence>
<dbReference type="InterPro" id="IPR007138">
    <property type="entry name" value="ABM_dom"/>
</dbReference>
<dbReference type="Gene3D" id="3.30.70.100">
    <property type="match status" value="1"/>
</dbReference>
<dbReference type="eggNOG" id="COG1359">
    <property type="taxonomic scope" value="Bacteria"/>
</dbReference>
<proteinExistence type="predicted"/>
<gene>
    <name evidence="2" type="ordered locus">Namu_2223</name>
</gene>